<feature type="compositionally biased region" description="Low complexity" evidence="1">
    <location>
        <begin position="48"/>
        <end position="68"/>
    </location>
</feature>
<reference evidence="3" key="1">
    <citation type="submission" date="2022-12" db="EMBL/GenBank/DDBJ databases">
        <authorList>
            <person name="Brejova B."/>
        </authorList>
    </citation>
    <scope>NUCLEOTIDE SEQUENCE</scope>
</reference>
<dbReference type="AlphaFoldDB" id="A0A9W4X964"/>
<dbReference type="Proteomes" id="UP001152885">
    <property type="component" value="Unassembled WGS sequence"/>
</dbReference>
<feature type="region of interest" description="Disordered" evidence="1">
    <location>
        <begin position="37"/>
        <end position="78"/>
    </location>
</feature>
<organism evidence="3 4">
    <name type="scientific">Candida verbasci</name>
    <dbReference type="NCBI Taxonomy" id="1227364"/>
    <lineage>
        <taxon>Eukaryota</taxon>
        <taxon>Fungi</taxon>
        <taxon>Dikarya</taxon>
        <taxon>Ascomycota</taxon>
        <taxon>Saccharomycotina</taxon>
        <taxon>Pichiomycetes</taxon>
        <taxon>Debaryomycetaceae</taxon>
        <taxon>Candida/Lodderomyces clade</taxon>
        <taxon>Candida</taxon>
    </lineage>
</organism>
<dbReference type="OrthoDB" id="4007852at2759"/>
<name>A0A9W4X964_9ASCO</name>
<keyword evidence="2" id="KW-0812">Transmembrane</keyword>
<feature type="transmembrane region" description="Helical" evidence="2">
    <location>
        <begin position="12"/>
        <end position="32"/>
    </location>
</feature>
<evidence type="ECO:0000256" key="2">
    <source>
        <dbReference type="SAM" id="Phobius"/>
    </source>
</evidence>
<evidence type="ECO:0000256" key="1">
    <source>
        <dbReference type="SAM" id="MobiDB-lite"/>
    </source>
</evidence>
<feature type="compositionally biased region" description="Polar residues" evidence="1">
    <location>
        <begin position="69"/>
        <end position="78"/>
    </location>
</feature>
<accession>A0A9W4X964</accession>
<keyword evidence="2" id="KW-1133">Transmembrane helix</keyword>
<proteinExistence type="predicted"/>
<evidence type="ECO:0000313" key="4">
    <source>
        <dbReference type="Proteomes" id="UP001152885"/>
    </source>
</evidence>
<gene>
    <name evidence="3" type="ORF">CANVERA_P1510</name>
</gene>
<keyword evidence="4" id="KW-1185">Reference proteome</keyword>
<keyword evidence="2" id="KW-0472">Membrane</keyword>
<sequence>MYNNVYKMKGYFPTQSLLILGPIFLIASEFIVSKFSKPGGSKGAKLRSLSSSGSSSPSSSSSSSPSSSTTAYLSTNNNNRNMYRSTWLEKYLDESTTSGK</sequence>
<comment type="caution">
    <text evidence="3">The sequence shown here is derived from an EMBL/GenBank/DDBJ whole genome shotgun (WGS) entry which is preliminary data.</text>
</comment>
<protein>
    <submittedName>
        <fullName evidence="3">Uncharacterized protein</fullName>
    </submittedName>
</protein>
<evidence type="ECO:0000313" key="3">
    <source>
        <dbReference type="EMBL" id="CAI5756993.1"/>
    </source>
</evidence>
<dbReference type="EMBL" id="CANTUO010000001">
    <property type="protein sequence ID" value="CAI5756993.1"/>
    <property type="molecule type" value="Genomic_DNA"/>
</dbReference>